<dbReference type="InterPro" id="IPR006164">
    <property type="entry name" value="DNA_bd_Ku70/Ku80"/>
</dbReference>
<dbReference type="SUPFAM" id="SSF53300">
    <property type="entry name" value="vWA-like"/>
    <property type="match status" value="1"/>
</dbReference>
<dbReference type="GO" id="GO:0003690">
    <property type="term" value="F:double-stranded DNA binding"/>
    <property type="evidence" value="ECO:0007669"/>
    <property type="project" value="TreeGrafter"/>
</dbReference>
<dbReference type="GO" id="GO:0004386">
    <property type="term" value="F:helicase activity"/>
    <property type="evidence" value="ECO:0007669"/>
    <property type="project" value="UniProtKB-KW"/>
</dbReference>
<evidence type="ECO:0000256" key="4">
    <source>
        <dbReference type="ARBA" id="ARBA00022763"/>
    </source>
</evidence>
<evidence type="ECO:0000313" key="15">
    <source>
        <dbReference type="EMBL" id="KAG2230806.1"/>
    </source>
</evidence>
<organism evidence="15 16">
    <name type="scientific">Thamnidium elegans</name>
    <dbReference type="NCBI Taxonomy" id="101142"/>
    <lineage>
        <taxon>Eukaryota</taxon>
        <taxon>Fungi</taxon>
        <taxon>Fungi incertae sedis</taxon>
        <taxon>Mucoromycota</taxon>
        <taxon>Mucoromycotina</taxon>
        <taxon>Mucoromycetes</taxon>
        <taxon>Mucorales</taxon>
        <taxon>Mucorineae</taxon>
        <taxon>Mucoraceae</taxon>
        <taxon>Thamnidium</taxon>
    </lineage>
</organism>
<protein>
    <recommendedName>
        <fullName evidence="14">Ku domain-containing protein</fullName>
    </recommendedName>
</protein>
<reference evidence="15" key="1">
    <citation type="submission" date="2021-01" db="EMBL/GenBank/DDBJ databases">
        <title>Metabolic potential, ecology and presence of endohyphal bacteria is reflected in genomic diversity of Mucoromycotina.</title>
        <authorList>
            <person name="Muszewska A."/>
            <person name="Okrasinska A."/>
            <person name="Steczkiewicz K."/>
            <person name="Drgas O."/>
            <person name="Orlowska M."/>
            <person name="Perlinska-Lenart U."/>
            <person name="Aleksandrzak-Piekarczyk T."/>
            <person name="Szatraj K."/>
            <person name="Zielenkiewicz U."/>
            <person name="Pilsyk S."/>
            <person name="Malc E."/>
            <person name="Mieczkowski P."/>
            <person name="Kruszewska J.S."/>
            <person name="Biernat P."/>
            <person name="Pawlowska J."/>
        </authorList>
    </citation>
    <scope>NUCLEOTIDE SEQUENCE</scope>
    <source>
        <strain evidence="15">WA0000018081</strain>
    </source>
</reference>
<proteinExistence type="predicted"/>
<keyword evidence="10" id="KW-0233">DNA recombination</keyword>
<dbReference type="GO" id="GO:0005524">
    <property type="term" value="F:ATP binding"/>
    <property type="evidence" value="ECO:0007669"/>
    <property type="project" value="UniProtKB-KW"/>
</dbReference>
<evidence type="ECO:0000256" key="2">
    <source>
        <dbReference type="ARBA" id="ARBA00004574"/>
    </source>
</evidence>
<dbReference type="EMBL" id="JAEPRE010000182">
    <property type="protein sequence ID" value="KAG2230806.1"/>
    <property type="molecule type" value="Genomic_DNA"/>
</dbReference>
<dbReference type="SUPFAM" id="SSF100939">
    <property type="entry name" value="SPOC domain-like"/>
    <property type="match status" value="1"/>
</dbReference>
<evidence type="ECO:0000256" key="1">
    <source>
        <dbReference type="ARBA" id="ARBA00004123"/>
    </source>
</evidence>
<dbReference type="Pfam" id="PF02735">
    <property type="entry name" value="Ku"/>
    <property type="match status" value="1"/>
</dbReference>
<evidence type="ECO:0000259" key="14">
    <source>
        <dbReference type="SMART" id="SM00559"/>
    </source>
</evidence>
<evidence type="ECO:0000256" key="10">
    <source>
        <dbReference type="ARBA" id="ARBA00023172"/>
    </source>
</evidence>
<dbReference type="InterPro" id="IPR005161">
    <property type="entry name" value="Ku_N"/>
</dbReference>
<keyword evidence="8" id="KW-0779">Telomere</keyword>
<dbReference type="SUPFAM" id="SSF101420">
    <property type="entry name" value="C-terminal domain of Ku80"/>
    <property type="match status" value="1"/>
</dbReference>
<keyword evidence="3" id="KW-0547">Nucleotide-binding</keyword>
<evidence type="ECO:0000256" key="9">
    <source>
        <dbReference type="ARBA" id="ARBA00023125"/>
    </source>
</evidence>
<dbReference type="AlphaFoldDB" id="A0A8H7SM43"/>
<dbReference type="Gene3D" id="2.40.290.10">
    <property type="match status" value="1"/>
</dbReference>
<evidence type="ECO:0000256" key="11">
    <source>
        <dbReference type="ARBA" id="ARBA00023204"/>
    </source>
</evidence>
<evidence type="ECO:0000256" key="3">
    <source>
        <dbReference type="ARBA" id="ARBA00022741"/>
    </source>
</evidence>
<evidence type="ECO:0000256" key="7">
    <source>
        <dbReference type="ARBA" id="ARBA00022840"/>
    </source>
</evidence>
<dbReference type="GO" id="GO:0006310">
    <property type="term" value="P:DNA recombination"/>
    <property type="evidence" value="ECO:0007669"/>
    <property type="project" value="UniProtKB-KW"/>
</dbReference>
<evidence type="ECO:0000313" key="16">
    <source>
        <dbReference type="Proteomes" id="UP000613177"/>
    </source>
</evidence>
<dbReference type="GO" id="GO:0043564">
    <property type="term" value="C:Ku70:Ku80 complex"/>
    <property type="evidence" value="ECO:0007669"/>
    <property type="project" value="TreeGrafter"/>
</dbReference>
<evidence type="ECO:0000256" key="5">
    <source>
        <dbReference type="ARBA" id="ARBA00022801"/>
    </source>
</evidence>
<dbReference type="InterPro" id="IPR036465">
    <property type="entry name" value="vWFA_dom_sf"/>
</dbReference>
<keyword evidence="7" id="KW-0067">ATP-binding</keyword>
<gene>
    <name evidence="15" type="ORF">INT48_008747</name>
</gene>
<keyword evidence="5" id="KW-0378">Hydrolase</keyword>
<dbReference type="GO" id="GO:0000781">
    <property type="term" value="C:chromosome, telomeric region"/>
    <property type="evidence" value="ECO:0007669"/>
    <property type="project" value="UniProtKB-SubCell"/>
</dbReference>
<dbReference type="InterPro" id="IPR016194">
    <property type="entry name" value="SPOC-like_C_dom_sf"/>
</dbReference>
<keyword evidence="12" id="KW-0539">Nucleus</keyword>
<name>A0A8H7SM43_9FUNG</name>
<dbReference type="Gene3D" id="3.40.50.410">
    <property type="entry name" value="von Willebrand factor, type A domain"/>
    <property type="match status" value="1"/>
</dbReference>
<keyword evidence="4" id="KW-0227">DNA damage</keyword>
<keyword evidence="8" id="KW-0158">Chromosome</keyword>
<dbReference type="InterPro" id="IPR014893">
    <property type="entry name" value="Ku_PK_bind"/>
</dbReference>
<dbReference type="GO" id="GO:0042162">
    <property type="term" value="F:telomeric DNA binding"/>
    <property type="evidence" value="ECO:0007669"/>
    <property type="project" value="TreeGrafter"/>
</dbReference>
<evidence type="ECO:0000256" key="6">
    <source>
        <dbReference type="ARBA" id="ARBA00022806"/>
    </source>
</evidence>
<evidence type="ECO:0000256" key="13">
    <source>
        <dbReference type="SAM" id="MobiDB-lite"/>
    </source>
</evidence>
<keyword evidence="6" id="KW-0347">Helicase</keyword>
<dbReference type="GO" id="GO:0016787">
    <property type="term" value="F:hydrolase activity"/>
    <property type="evidence" value="ECO:0007669"/>
    <property type="project" value="UniProtKB-KW"/>
</dbReference>
<evidence type="ECO:0000256" key="8">
    <source>
        <dbReference type="ARBA" id="ARBA00022895"/>
    </source>
</evidence>
<feature type="compositionally biased region" description="Acidic residues" evidence="13">
    <location>
        <begin position="687"/>
        <end position="704"/>
    </location>
</feature>
<dbReference type="PANTHER" id="PTHR12604:SF4">
    <property type="entry name" value="X-RAY REPAIR CROSS-COMPLEMENTING PROTEIN 5"/>
    <property type="match status" value="1"/>
</dbReference>
<evidence type="ECO:0000256" key="12">
    <source>
        <dbReference type="ARBA" id="ARBA00023242"/>
    </source>
</evidence>
<sequence>MANKKATCYILNVSHAMSLYPDNVFSKSLQTITCSIEDRVLAGRKTDLVSLILCGTPETKNSLADSTPGQYENISVMSPLAMPTVQLLKDLSNVTTAKESDRPADVLDALIVAIDTISTHCRHLKYTKRVVIFTDNKSAIDWLDLSDVSEMLKGADKKELELPDCSEVVKTNYEYWDKLISSCDGDIADLEEAYAQTQIIYAKEVAARPSYRGFLYIGSPYANTNFLPISINTYLRTKVISLPSAKKVSSLSEGPTKKVEQDTKFILDIENEGEQHMSEVEVEKHDIQKGYKFGKTILLISNEELGMSKLETKKEMSIIGFVPSKQVPRQYLFSNAVVLTSGIVRVEQSSNALAALAEALYETDRYALVRFVSNDGVQPKLGILLPELNEVCPILLYFDIPFDQDIRKYKLKTTVKPGDVDSESLDLMSDLIHSMDLDVIDEDFLAPETIFNPIAWRFKTAIKTRALNDNAPIPDLDKRFDDQYKLNPFIESKINDIEGKMLEHFNIRKVQEKGKKRTFGLINDSEPVSMDDILDTASSDSRKRPNMDTDTLPALIQNKVEVIGLTFPVEEYQAMLARTDDDEDIVEKANKLMHQVIITLLNRSFGNVNYKKAISCLVALRKTCAAEDDASRYNSIIQEVKSWCTLSTDSPRREIWNMLKENGLGIISNEECQDFWNETEEKVSETENNDDDERFDADNLDDLF</sequence>
<keyword evidence="9" id="KW-0238">DNA-binding</keyword>
<comment type="subcellular location">
    <subcellularLocation>
        <location evidence="2">Chromosome</location>
        <location evidence="2">Telomere</location>
    </subcellularLocation>
    <subcellularLocation>
        <location evidence="1">Nucleus</location>
    </subcellularLocation>
</comment>
<comment type="caution">
    <text evidence="15">The sequence shown here is derived from an EMBL/GenBank/DDBJ whole genome shotgun (WGS) entry which is preliminary data.</text>
</comment>
<keyword evidence="16" id="KW-1185">Reference proteome</keyword>
<dbReference type="Gene3D" id="1.25.40.240">
    <property type="entry name" value="Ku, C-terminal domain"/>
    <property type="match status" value="1"/>
</dbReference>
<accession>A0A8H7SM43</accession>
<feature type="region of interest" description="Disordered" evidence="13">
    <location>
        <begin position="680"/>
        <end position="704"/>
    </location>
</feature>
<dbReference type="Gene3D" id="1.10.1600.10">
    <property type="match status" value="1"/>
</dbReference>
<dbReference type="Proteomes" id="UP000613177">
    <property type="component" value="Unassembled WGS sequence"/>
</dbReference>
<dbReference type="SMART" id="SM00559">
    <property type="entry name" value="Ku78"/>
    <property type="match status" value="1"/>
</dbReference>
<dbReference type="GO" id="GO:0000723">
    <property type="term" value="P:telomere maintenance"/>
    <property type="evidence" value="ECO:0007669"/>
    <property type="project" value="TreeGrafter"/>
</dbReference>
<dbReference type="InterPro" id="IPR036494">
    <property type="entry name" value="Ku_C_sf"/>
</dbReference>
<dbReference type="PANTHER" id="PTHR12604">
    <property type="entry name" value="KU AUTOANTIGEN DNA HELICASE"/>
    <property type="match status" value="1"/>
</dbReference>
<keyword evidence="11" id="KW-0234">DNA repair</keyword>
<feature type="domain" description="Ku" evidence="14">
    <location>
        <begin position="279"/>
        <end position="418"/>
    </location>
</feature>
<dbReference type="Pfam" id="PF08785">
    <property type="entry name" value="Ku_PK_bind"/>
    <property type="match status" value="1"/>
</dbReference>
<dbReference type="Pfam" id="PF03731">
    <property type="entry name" value="Ku_N"/>
    <property type="match status" value="1"/>
</dbReference>
<dbReference type="GO" id="GO:0006303">
    <property type="term" value="P:double-strand break repair via nonhomologous end joining"/>
    <property type="evidence" value="ECO:0007669"/>
    <property type="project" value="InterPro"/>
</dbReference>